<dbReference type="GO" id="GO:0003700">
    <property type="term" value="F:DNA-binding transcription factor activity"/>
    <property type="evidence" value="ECO:0007669"/>
    <property type="project" value="InterPro"/>
</dbReference>
<dbReference type="InterPro" id="IPR005119">
    <property type="entry name" value="LysR_subst-bd"/>
</dbReference>
<proteinExistence type="inferred from homology"/>
<protein>
    <submittedName>
        <fullName evidence="6">DNA-binding transcriptional regulator, LysR family</fullName>
    </submittedName>
</protein>
<organism evidence="6 7">
    <name type="scientific">Propionivibrio dicarboxylicus</name>
    <dbReference type="NCBI Taxonomy" id="83767"/>
    <lineage>
        <taxon>Bacteria</taxon>
        <taxon>Pseudomonadati</taxon>
        <taxon>Pseudomonadota</taxon>
        <taxon>Betaproteobacteria</taxon>
        <taxon>Rhodocyclales</taxon>
        <taxon>Rhodocyclaceae</taxon>
        <taxon>Propionivibrio</taxon>
    </lineage>
</organism>
<feature type="domain" description="HTH lysR-type" evidence="5">
    <location>
        <begin position="3"/>
        <end position="60"/>
    </location>
</feature>
<name>A0A1G8E9B6_9RHOO</name>
<keyword evidence="2" id="KW-0805">Transcription regulation</keyword>
<dbReference type="PANTHER" id="PTHR30126:SF94">
    <property type="entry name" value="LYSR FAMILY TRANSCRIPTIONAL REGULATOR"/>
    <property type="match status" value="1"/>
</dbReference>
<dbReference type="SUPFAM" id="SSF53850">
    <property type="entry name" value="Periplasmic binding protein-like II"/>
    <property type="match status" value="1"/>
</dbReference>
<keyword evidence="7" id="KW-1185">Reference proteome</keyword>
<dbReference type="PANTHER" id="PTHR30126">
    <property type="entry name" value="HTH-TYPE TRANSCRIPTIONAL REGULATOR"/>
    <property type="match status" value="1"/>
</dbReference>
<sequence length="293" mass="32597">MKITLRQLEIFTAIASHGHVTRAAGTVAMTQSAASMALAELEQQLDTPLFDRIGRQLRLNESGRQLLPRALDVLDRVRDIETATRHGTLGFDLHLGASLTTGNHLLPGLLADLRTRHPQSRIRLSLKNTEQVVADLTHFRIDLGFVEGPVQDDRIVRHFWQRDRLCVFAAADHPLAGRAATHDDLRQAIWILRERGSGTRDVFDRARANAGLPITAAFELEQPEAIRQCVRAGLGLGCLSILELRDAFQSGWLAPVETHFLDLDRQFQVLIHRDKHLSPGIRAILALCGINPA</sequence>
<dbReference type="SUPFAM" id="SSF46785">
    <property type="entry name" value="Winged helix' DNA-binding domain"/>
    <property type="match status" value="1"/>
</dbReference>
<dbReference type="PRINTS" id="PR00039">
    <property type="entry name" value="HTHLYSR"/>
</dbReference>
<reference evidence="6 7" key="1">
    <citation type="submission" date="2016-10" db="EMBL/GenBank/DDBJ databases">
        <authorList>
            <person name="de Groot N.N."/>
        </authorList>
    </citation>
    <scope>NUCLEOTIDE SEQUENCE [LARGE SCALE GENOMIC DNA]</scope>
    <source>
        <strain evidence="6 7">DSM 5885</strain>
    </source>
</reference>
<keyword evidence="4" id="KW-0804">Transcription</keyword>
<evidence type="ECO:0000256" key="3">
    <source>
        <dbReference type="ARBA" id="ARBA00023125"/>
    </source>
</evidence>
<dbReference type="Pfam" id="PF00126">
    <property type="entry name" value="HTH_1"/>
    <property type="match status" value="1"/>
</dbReference>
<evidence type="ECO:0000256" key="4">
    <source>
        <dbReference type="ARBA" id="ARBA00023163"/>
    </source>
</evidence>
<dbReference type="STRING" id="83767.SAMN05660652_02068"/>
<dbReference type="EMBL" id="FNCY01000007">
    <property type="protein sequence ID" value="SDH66486.1"/>
    <property type="molecule type" value="Genomic_DNA"/>
</dbReference>
<dbReference type="InterPro" id="IPR000847">
    <property type="entry name" value="LysR_HTH_N"/>
</dbReference>
<dbReference type="FunFam" id="1.10.10.10:FF:000001">
    <property type="entry name" value="LysR family transcriptional regulator"/>
    <property type="match status" value="1"/>
</dbReference>
<dbReference type="InterPro" id="IPR036390">
    <property type="entry name" value="WH_DNA-bd_sf"/>
</dbReference>
<evidence type="ECO:0000313" key="6">
    <source>
        <dbReference type="EMBL" id="SDH66486.1"/>
    </source>
</evidence>
<dbReference type="CDD" id="cd08420">
    <property type="entry name" value="PBP2_CysL_like"/>
    <property type="match status" value="1"/>
</dbReference>
<keyword evidence="3 6" id="KW-0238">DNA-binding</keyword>
<dbReference type="Gene3D" id="1.10.10.10">
    <property type="entry name" value="Winged helix-like DNA-binding domain superfamily/Winged helix DNA-binding domain"/>
    <property type="match status" value="1"/>
</dbReference>
<dbReference type="Pfam" id="PF03466">
    <property type="entry name" value="LysR_substrate"/>
    <property type="match status" value="1"/>
</dbReference>
<comment type="similarity">
    <text evidence="1">Belongs to the LysR transcriptional regulatory family.</text>
</comment>
<evidence type="ECO:0000259" key="5">
    <source>
        <dbReference type="PROSITE" id="PS50931"/>
    </source>
</evidence>
<dbReference type="RefSeq" id="WP_091937280.1">
    <property type="nucleotide sequence ID" value="NZ_FNCY01000007.1"/>
</dbReference>
<dbReference type="GO" id="GO:0000976">
    <property type="term" value="F:transcription cis-regulatory region binding"/>
    <property type="evidence" value="ECO:0007669"/>
    <property type="project" value="TreeGrafter"/>
</dbReference>
<dbReference type="InterPro" id="IPR036388">
    <property type="entry name" value="WH-like_DNA-bd_sf"/>
</dbReference>
<dbReference type="Proteomes" id="UP000198607">
    <property type="component" value="Unassembled WGS sequence"/>
</dbReference>
<dbReference type="AlphaFoldDB" id="A0A1G8E9B6"/>
<dbReference type="Gene3D" id="3.40.190.290">
    <property type="match status" value="1"/>
</dbReference>
<dbReference type="OrthoDB" id="9808620at2"/>
<accession>A0A1G8E9B6</accession>
<evidence type="ECO:0000256" key="1">
    <source>
        <dbReference type="ARBA" id="ARBA00009437"/>
    </source>
</evidence>
<evidence type="ECO:0000313" key="7">
    <source>
        <dbReference type="Proteomes" id="UP000198607"/>
    </source>
</evidence>
<evidence type="ECO:0000256" key="2">
    <source>
        <dbReference type="ARBA" id="ARBA00023015"/>
    </source>
</evidence>
<dbReference type="PROSITE" id="PS50931">
    <property type="entry name" value="HTH_LYSR"/>
    <property type="match status" value="1"/>
</dbReference>
<gene>
    <name evidence="6" type="ORF">SAMN05660652_02068</name>
</gene>